<organism evidence="2">
    <name type="scientific">Tanacetum cinerariifolium</name>
    <name type="common">Dalmatian daisy</name>
    <name type="synonym">Chrysanthemum cinerariifolium</name>
    <dbReference type="NCBI Taxonomy" id="118510"/>
    <lineage>
        <taxon>Eukaryota</taxon>
        <taxon>Viridiplantae</taxon>
        <taxon>Streptophyta</taxon>
        <taxon>Embryophyta</taxon>
        <taxon>Tracheophyta</taxon>
        <taxon>Spermatophyta</taxon>
        <taxon>Magnoliopsida</taxon>
        <taxon>eudicotyledons</taxon>
        <taxon>Gunneridae</taxon>
        <taxon>Pentapetalae</taxon>
        <taxon>asterids</taxon>
        <taxon>campanulids</taxon>
        <taxon>Asterales</taxon>
        <taxon>Asteraceae</taxon>
        <taxon>Asteroideae</taxon>
        <taxon>Anthemideae</taxon>
        <taxon>Anthemidinae</taxon>
        <taxon>Tanacetum</taxon>
    </lineage>
</organism>
<sequence>VHKGKLSGSLRRWLTKDMVQSIKAGNEVLNPMPLSEFNPSIGHVVKSDVDKALSFDVKDMASGDVKENPKDKTEISKKKPKNKSKGVTDKAPCVDTVKDKVSNIVKEKPKDKPKGVTDKAPCVDTIKDKVSDIVKEKRKTKLSKDKPKDKAKSVVKSKVLTELPKDKAKDKLSGKPPGDAVNDKALDVINEKRKTEVMKDKPKDKASSVFKDIVLADVTNKPVDVVKDKPEVVKERCKTELPKDKPKGKVPSVVKSKDKHKDDLHKDKPKPKDKHNVDSKVPGLRLKSKCKPEVKAKAFVRVLKSNKNVKRKRILSKENHVMKLILRLMKLLIESQKMKTKAELKRKRKGGLDSDSMSIDEEKVMRMLKKLKKIKKEDSDEESGLKSKKKGKKKEKSLTSKEAAHEEYLRLSLDTSDYVEVTPSKIHDILGIHVGGDSFFSLDARPIEHDFVRLWADQFYPKELKDIRVGDIASKLVFAQEVDFLFKVNFLTLFTNTMGRVAGLKGQICLDVARRLREDCVISKIDWCGYIHSCIEDSKLSKKTTVHYLGPFTHHYLMRKASSVYPGYVKFVELQEKYIQVFRDPISFDVDGDLFGQNLVTMEVLNQGPLTPDRMPTRASKVSPSPEKRIVKPSSYMYSRVILNHEERFLDAELKARHFFPTGCITKSMFDETLASVDDKWKSFLNQVKAQFKGNEGGLALEGIDLIKMFARHLKLYGHNWHAQVASLKHKIPKLKWSTKGNFHETPGGSIYWEPHVNAPMMILKIINRPINISIPTFHTTQQVMSSCCINFTETIKLVQHELTTC</sequence>
<feature type="compositionally biased region" description="Basic and acidic residues" evidence="1">
    <location>
        <begin position="255"/>
        <end position="266"/>
    </location>
</feature>
<reference evidence="2" key="1">
    <citation type="journal article" date="2019" name="Sci. Rep.">
        <title>Draft genome of Tanacetum cinerariifolium, the natural source of mosquito coil.</title>
        <authorList>
            <person name="Yamashiro T."/>
            <person name="Shiraishi A."/>
            <person name="Satake H."/>
            <person name="Nakayama K."/>
        </authorList>
    </citation>
    <scope>NUCLEOTIDE SEQUENCE</scope>
</reference>
<gene>
    <name evidence="2" type="ORF">Tci_271362</name>
</gene>
<feature type="region of interest" description="Disordered" evidence="1">
    <location>
        <begin position="379"/>
        <end position="399"/>
    </location>
</feature>
<feature type="compositionally biased region" description="Basic and acidic residues" evidence="1">
    <location>
        <begin position="60"/>
        <end position="77"/>
    </location>
</feature>
<feature type="region of interest" description="Disordered" evidence="1">
    <location>
        <begin position="227"/>
        <end position="284"/>
    </location>
</feature>
<feature type="compositionally biased region" description="Basic residues" evidence="1">
    <location>
        <begin position="386"/>
        <end position="395"/>
    </location>
</feature>
<feature type="compositionally biased region" description="Basic and acidic residues" evidence="1">
    <location>
        <begin position="227"/>
        <end position="247"/>
    </location>
</feature>
<feature type="compositionally biased region" description="Basic and acidic residues" evidence="1">
    <location>
        <begin position="163"/>
        <end position="173"/>
    </location>
</feature>
<evidence type="ECO:0000256" key="1">
    <source>
        <dbReference type="SAM" id="MobiDB-lite"/>
    </source>
</evidence>
<dbReference type="AlphaFoldDB" id="A0A699H0C9"/>
<comment type="caution">
    <text evidence="2">The sequence shown here is derived from an EMBL/GenBank/DDBJ whole genome shotgun (WGS) entry which is preliminary data.</text>
</comment>
<feature type="region of interest" description="Disordered" evidence="1">
    <location>
        <begin position="134"/>
        <end position="187"/>
    </location>
</feature>
<proteinExistence type="predicted"/>
<protein>
    <recommendedName>
        <fullName evidence="3">Ulp1 protease family, C-terminal catalytic domain-containing protein</fullName>
    </recommendedName>
</protein>
<feature type="compositionally biased region" description="Basic and acidic residues" evidence="1">
    <location>
        <begin position="96"/>
        <end position="117"/>
    </location>
</feature>
<accession>A0A699H0C9</accession>
<evidence type="ECO:0008006" key="3">
    <source>
        <dbReference type="Google" id="ProtNLM"/>
    </source>
</evidence>
<evidence type="ECO:0000313" key="2">
    <source>
        <dbReference type="EMBL" id="GEW99386.1"/>
    </source>
</evidence>
<name>A0A699H0C9_TANCI</name>
<feature type="non-terminal residue" evidence="2">
    <location>
        <position position="1"/>
    </location>
</feature>
<feature type="compositionally biased region" description="Basic and acidic residues" evidence="1">
    <location>
        <begin position="142"/>
        <end position="152"/>
    </location>
</feature>
<feature type="region of interest" description="Disordered" evidence="1">
    <location>
        <begin position="60"/>
        <end position="122"/>
    </location>
</feature>
<dbReference type="EMBL" id="BKCJ010084012">
    <property type="protein sequence ID" value="GEW99386.1"/>
    <property type="molecule type" value="Genomic_DNA"/>
</dbReference>